<dbReference type="AlphaFoldDB" id="A0A6H2A265"/>
<sequence>MKCPILTPDYKVTTTQVGYFPKNCLKENCPWWEGTYERCDPGGVSRSLERIRDELAEIARAFHGDVQLRR</sequence>
<dbReference type="EMBL" id="MT144493">
    <property type="protein sequence ID" value="QJA54286.1"/>
    <property type="molecule type" value="Genomic_DNA"/>
</dbReference>
<gene>
    <name evidence="1" type="ORF">TM448A04589_0005</name>
</gene>
<accession>A0A6H2A265</accession>
<organism evidence="1">
    <name type="scientific">viral metagenome</name>
    <dbReference type="NCBI Taxonomy" id="1070528"/>
    <lineage>
        <taxon>unclassified sequences</taxon>
        <taxon>metagenomes</taxon>
        <taxon>organismal metagenomes</taxon>
    </lineage>
</organism>
<name>A0A6H2A265_9ZZZZ</name>
<reference evidence="1" key="1">
    <citation type="submission" date="2020-03" db="EMBL/GenBank/DDBJ databases">
        <title>The deep terrestrial virosphere.</title>
        <authorList>
            <person name="Holmfeldt K."/>
            <person name="Nilsson E."/>
            <person name="Simone D."/>
            <person name="Lopez-Fernandez M."/>
            <person name="Wu X."/>
            <person name="de Brujin I."/>
            <person name="Lundin D."/>
            <person name="Andersson A."/>
            <person name="Bertilsson S."/>
            <person name="Dopson M."/>
        </authorList>
    </citation>
    <scope>NUCLEOTIDE SEQUENCE</scope>
    <source>
        <strain evidence="1">TM448A04589</strain>
    </source>
</reference>
<protein>
    <submittedName>
        <fullName evidence="1">Uncharacterized protein</fullName>
    </submittedName>
</protein>
<proteinExistence type="predicted"/>
<evidence type="ECO:0000313" key="1">
    <source>
        <dbReference type="EMBL" id="QJA54286.1"/>
    </source>
</evidence>